<sequence>ACGANLGESTSFVARTGWYVLDVKMANLGLEVSHVKHVYGDTTCSCGHVTQSKPGRCPAEAKWDVGMSEWHLVGPMLASLIICLSLRMRLVAESALRHWVIARKISHGTQSKQGSRAFALLGSVIETCRQRDVSPWLYLAEVIAQRRQGNSVPPLPEPVV</sequence>
<dbReference type="EMBL" id="UOEU01000174">
    <property type="protein sequence ID" value="VAW31182.1"/>
    <property type="molecule type" value="Genomic_DNA"/>
</dbReference>
<protein>
    <recommendedName>
        <fullName evidence="2">Mobile element protein</fullName>
    </recommendedName>
</protein>
<feature type="non-terminal residue" evidence="1">
    <location>
        <position position="1"/>
    </location>
</feature>
<evidence type="ECO:0000313" key="1">
    <source>
        <dbReference type="EMBL" id="VAW31182.1"/>
    </source>
</evidence>
<gene>
    <name evidence="1" type="ORF">MNBD_CHLOROFLEXI01-2413</name>
</gene>
<accession>A0A3B0UXH3</accession>
<dbReference type="AlphaFoldDB" id="A0A3B0UXH3"/>
<reference evidence="1" key="1">
    <citation type="submission" date="2018-06" db="EMBL/GenBank/DDBJ databases">
        <authorList>
            <person name="Zhirakovskaya E."/>
        </authorList>
    </citation>
    <scope>NUCLEOTIDE SEQUENCE</scope>
</reference>
<proteinExistence type="predicted"/>
<name>A0A3B0UXH3_9ZZZZ</name>
<organism evidence="1">
    <name type="scientific">hydrothermal vent metagenome</name>
    <dbReference type="NCBI Taxonomy" id="652676"/>
    <lineage>
        <taxon>unclassified sequences</taxon>
        <taxon>metagenomes</taxon>
        <taxon>ecological metagenomes</taxon>
    </lineage>
</organism>
<evidence type="ECO:0008006" key="2">
    <source>
        <dbReference type="Google" id="ProtNLM"/>
    </source>
</evidence>